<protein>
    <submittedName>
        <fullName evidence="3">Protein N-acetyltransferase, RimJ/RimL family</fullName>
    </submittedName>
</protein>
<dbReference type="SUPFAM" id="SSF55729">
    <property type="entry name" value="Acyl-CoA N-acyltransferases (Nat)"/>
    <property type="match status" value="1"/>
</dbReference>
<evidence type="ECO:0000313" key="4">
    <source>
        <dbReference type="Proteomes" id="UP000184420"/>
    </source>
</evidence>
<evidence type="ECO:0000256" key="1">
    <source>
        <dbReference type="ARBA" id="ARBA00004924"/>
    </source>
</evidence>
<gene>
    <name evidence="3" type="ORF">SAMN05444266_103370</name>
</gene>
<comment type="pathway">
    <text evidence="1">Siderophore biosynthesis.</text>
</comment>
<accession>A0A1M7AQ16</accession>
<organism evidence="3 4">
    <name type="scientific">Chitinophaga jiangningensis</name>
    <dbReference type="NCBI Taxonomy" id="1419482"/>
    <lineage>
        <taxon>Bacteria</taxon>
        <taxon>Pseudomonadati</taxon>
        <taxon>Bacteroidota</taxon>
        <taxon>Chitinophagia</taxon>
        <taxon>Chitinophagales</taxon>
        <taxon>Chitinophagaceae</taxon>
        <taxon>Chitinophaga</taxon>
    </lineage>
</organism>
<evidence type="ECO:0000313" key="3">
    <source>
        <dbReference type="EMBL" id="SHL44863.1"/>
    </source>
</evidence>
<dbReference type="PANTHER" id="PTHR31438:SF1">
    <property type="entry name" value="LYSINE N-ACYLTRANSFERASE C17G9.06C-RELATED"/>
    <property type="match status" value="1"/>
</dbReference>
<name>A0A1M7AQ16_9BACT</name>
<reference evidence="3 4" key="1">
    <citation type="submission" date="2016-11" db="EMBL/GenBank/DDBJ databases">
        <authorList>
            <person name="Jaros S."/>
            <person name="Januszkiewicz K."/>
            <person name="Wedrychowicz H."/>
        </authorList>
    </citation>
    <scope>NUCLEOTIDE SEQUENCE [LARGE SCALE GENOMIC DNA]</scope>
    <source>
        <strain evidence="3 4">DSM 27406</strain>
    </source>
</reference>
<dbReference type="EMBL" id="FRBL01000003">
    <property type="protein sequence ID" value="SHL44863.1"/>
    <property type="molecule type" value="Genomic_DNA"/>
</dbReference>
<dbReference type="InterPro" id="IPR016181">
    <property type="entry name" value="Acyl_CoA_acyltransferase"/>
</dbReference>
<dbReference type="Pfam" id="PF13523">
    <property type="entry name" value="Acetyltransf_8"/>
    <property type="match status" value="1"/>
</dbReference>
<dbReference type="STRING" id="1419482.SAMN05444266_103370"/>
<feature type="domain" description="Acyltransferase MbtK/IucB-like conserved" evidence="2">
    <location>
        <begin position="17"/>
        <end position="64"/>
    </location>
</feature>
<keyword evidence="4" id="KW-1185">Reference proteome</keyword>
<dbReference type="GO" id="GO:0016410">
    <property type="term" value="F:N-acyltransferase activity"/>
    <property type="evidence" value="ECO:0007669"/>
    <property type="project" value="TreeGrafter"/>
</dbReference>
<evidence type="ECO:0000259" key="2">
    <source>
        <dbReference type="SMART" id="SM01006"/>
    </source>
</evidence>
<keyword evidence="3" id="KW-0808">Transferase</keyword>
<dbReference type="SMART" id="SM01006">
    <property type="entry name" value="AlcB"/>
    <property type="match status" value="1"/>
</dbReference>
<proteinExistence type="predicted"/>
<dbReference type="Gene3D" id="3.40.630.30">
    <property type="match status" value="1"/>
</dbReference>
<sequence length="186" mass="21321">MPVYQETSHPFGTIELWPMDLQKDIPVIYKWVTQPYATYWGMTDKSLTAVALEYSNIFNSDHSMALMGKVGGITSFLCEVYDPAYDLIGSHYQVLKGDVGMHLLIGPAEKQIHGFTWAIFSAVMDFLFQNPAHQRVIVEPDTRNEKIHRLNRRAGFVYEKEVQLPHKTAALATCTREHYQLSKKKN</sequence>
<dbReference type="Proteomes" id="UP000184420">
    <property type="component" value="Unassembled WGS sequence"/>
</dbReference>
<dbReference type="GO" id="GO:0019290">
    <property type="term" value="P:siderophore biosynthetic process"/>
    <property type="evidence" value="ECO:0007669"/>
    <property type="project" value="InterPro"/>
</dbReference>
<dbReference type="InterPro" id="IPR019432">
    <property type="entry name" value="Acyltransferase_MbtK/IucB-like"/>
</dbReference>
<dbReference type="PANTHER" id="PTHR31438">
    <property type="entry name" value="LYSINE N-ACYLTRANSFERASE C17G9.06C-RELATED"/>
    <property type="match status" value="1"/>
</dbReference>
<dbReference type="AlphaFoldDB" id="A0A1M7AQ16"/>